<dbReference type="Gene3D" id="1.20.1250.20">
    <property type="entry name" value="MFS general substrate transporter like domains"/>
    <property type="match status" value="1"/>
</dbReference>
<feature type="transmembrane region" description="Helical" evidence="5">
    <location>
        <begin position="383"/>
        <end position="405"/>
    </location>
</feature>
<feature type="transmembrane region" description="Helical" evidence="5">
    <location>
        <begin position="346"/>
        <end position="371"/>
    </location>
</feature>
<evidence type="ECO:0000313" key="7">
    <source>
        <dbReference type="EMBL" id="CAB3225869.1"/>
    </source>
</evidence>
<dbReference type="PANTHER" id="PTHR23507">
    <property type="entry name" value="ZGC:174356"/>
    <property type="match status" value="1"/>
</dbReference>
<feature type="transmembrane region" description="Helical" evidence="5">
    <location>
        <begin position="289"/>
        <end position="309"/>
    </location>
</feature>
<dbReference type="InterPro" id="IPR048366">
    <property type="entry name" value="TNP-like_GBD"/>
</dbReference>
<dbReference type="InterPro" id="IPR011701">
    <property type="entry name" value="MFS"/>
</dbReference>
<protein>
    <recommendedName>
        <fullName evidence="6">Transposable element P transposase-like GTP-binding insertion domain-containing protein</fullName>
    </recommendedName>
</protein>
<evidence type="ECO:0000313" key="8">
    <source>
        <dbReference type="Proteomes" id="UP000494106"/>
    </source>
</evidence>
<name>A0A8S0Z1D7_ARCPL</name>
<feature type="transmembrane region" description="Helical" evidence="5">
    <location>
        <begin position="575"/>
        <end position="595"/>
    </location>
</feature>
<feature type="domain" description="Transposable element P transposase-like GTP-binding insertion" evidence="6">
    <location>
        <begin position="125"/>
        <end position="186"/>
    </location>
</feature>
<gene>
    <name evidence="7" type="ORF">APLA_LOCUS2625</name>
</gene>
<dbReference type="InterPro" id="IPR036259">
    <property type="entry name" value="MFS_trans_sf"/>
</dbReference>
<organism evidence="7 8">
    <name type="scientific">Arctia plantaginis</name>
    <name type="common">Wood tiger moth</name>
    <name type="synonym">Phalaena plantaginis</name>
    <dbReference type="NCBI Taxonomy" id="874455"/>
    <lineage>
        <taxon>Eukaryota</taxon>
        <taxon>Metazoa</taxon>
        <taxon>Ecdysozoa</taxon>
        <taxon>Arthropoda</taxon>
        <taxon>Hexapoda</taxon>
        <taxon>Insecta</taxon>
        <taxon>Pterygota</taxon>
        <taxon>Neoptera</taxon>
        <taxon>Endopterygota</taxon>
        <taxon>Lepidoptera</taxon>
        <taxon>Glossata</taxon>
        <taxon>Ditrysia</taxon>
        <taxon>Noctuoidea</taxon>
        <taxon>Erebidae</taxon>
        <taxon>Arctiinae</taxon>
        <taxon>Arctia</taxon>
    </lineage>
</organism>
<keyword evidence="4 5" id="KW-0472">Membrane</keyword>
<feature type="transmembrane region" description="Helical" evidence="5">
    <location>
        <begin position="639"/>
        <end position="659"/>
    </location>
</feature>
<comment type="subcellular location">
    <subcellularLocation>
        <location evidence="1">Membrane</location>
        <topology evidence="1">Multi-pass membrane protein</topology>
    </subcellularLocation>
</comment>
<dbReference type="OrthoDB" id="419734at2759"/>
<feature type="transmembrane region" description="Helical" evidence="5">
    <location>
        <begin position="417"/>
        <end position="437"/>
    </location>
</feature>
<evidence type="ECO:0000256" key="2">
    <source>
        <dbReference type="ARBA" id="ARBA00022692"/>
    </source>
</evidence>
<dbReference type="Pfam" id="PF07690">
    <property type="entry name" value="MFS_1"/>
    <property type="match status" value="1"/>
</dbReference>
<comment type="caution">
    <text evidence="7">The sequence shown here is derived from an EMBL/GenBank/DDBJ whole genome shotgun (WGS) entry which is preliminary data.</text>
</comment>
<dbReference type="PANTHER" id="PTHR23507:SF37">
    <property type="entry name" value="GH08173P"/>
    <property type="match status" value="1"/>
</dbReference>
<keyword evidence="8" id="KW-1185">Reference proteome</keyword>
<sequence>MLCGVNYGQSIAFHTKPGLHQNSRMNSMQNIRCFAANILKAHALLRRSCSEQLYLVFNAIRTQQFLICQINLPYLNLLPVLNCCFNAGLNICASVCDLDGVNKKALCLLGASVENPYIEVRTSDNKQGIGIAKWSHIRQFYELDNNNPNFVYAPLLTKEHVDPNTKQKMRVKLAAQVLSHSVAAGIFSKIAKGDMPTGAVATVMSIKSDEANIGMFGKKQSWFKYITVEPPMFFYMMAYMITNVIEQTFYVFQACRVNHGYSEEICYNISNYKEINSEVQKTVTIFHQWNGIATHIVPLLLAFFLGSYSDKRGRKVILLGGLLGKLYFSIMITINTMKAWPLEYVIYTASFPSAMTGADLAIFAGCFAYIADVSSLKNRTLRVGILDVVYLSTMPSGVALGNLLWNKVVNRSFTTMFAINTCFMAAATLYTVIFIKWQTRPEQKSLKEAGVKNPVKDFFDVNNIVQTIKTLTKRRPHNRTLFLWFLLISMAFYTFQRDERQFFYLYTSQVFKWEATEFSNFRSYLSTFYVLAMLFGIPLMSKVLKWRDTIIVMIGATAHICGHLIYAHAQTETLLYVGATAAAFGPVVAPLIRSMTSKILPADERGVAYAFLSVMENAVAMFASIVYSQLYRLTIDTDFINAFLYLTIVTQVMVFLASFTMDIMLKGRPFEPYHEKEEDQRSTS</sequence>
<keyword evidence="3 5" id="KW-1133">Transmembrane helix</keyword>
<dbReference type="SUPFAM" id="SSF103473">
    <property type="entry name" value="MFS general substrate transporter"/>
    <property type="match status" value="1"/>
</dbReference>
<dbReference type="Proteomes" id="UP000494106">
    <property type="component" value="Unassembled WGS sequence"/>
</dbReference>
<accession>A0A8S0Z1D7</accession>
<evidence type="ECO:0000259" key="6">
    <source>
        <dbReference type="Pfam" id="PF21788"/>
    </source>
</evidence>
<feature type="transmembrane region" description="Helical" evidence="5">
    <location>
        <begin position="551"/>
        <end position="569"/>
    </location>
</feature>
<keyword evidence="2 5" id="KW-0812">Transmembrane</keyword>
<feature type="transmembrane region" description="Helical" evidence="5">
    <location>
        <begin position="521"/>
        <end position="539"/>
    </location>
</feature>
<reference evidence="7 8" key="1">
    <citation type="submission" date="2020-04" db="EMBL/GenBank/DDBJ databases">
        <authorList>
            <person name="Wallbank WR R."/>
            <person name="Pardo Diaz C."/>
            <person name="Kozak K."/>
            <person name="Martin S."/>
            <person name="Jiggins C."/>
            <person name="Moest M."/>
            <person name="Warren A I."/>
            <person name="Byers J.R.P. K."/>
            <person name="Montejo-Kovacevich G."/>
            <person name="Yen C E."/>
        </authorList>
    </citation>
    <scope>NUCLEOTIDE SEQUENCE [LARGE SCALE GENOMIC DNA]</scope>
</reference>
<evidence type="ECO:0000256" key="4">
    <source>
        <dbReference type="ARBA" id="ARBA00023136"/>
    </source>
</evidence>
<evidence type="ECO:0000256" key="3">
    <source>
        <dbReference type="ARBA" id="ARBA00022989"/>
    </source>
</evidence>
<feature type="transmembrane region" description="Helical" evidence="5">
    <location>
        <begin position="607"/>
        <end position="627"/>
    </location>
</feature>
<evidence type="ECO:0000256" key="5">
    <source>
        <dbReference type="SAM" id="Phobius"/>
    </source>
</evidence>
<dbReference type="AlphaFoldDB" id="A0A8S0Z1D7"/>
<evidence type="ECO:0000256" key="1">
    <source>
        <dbReference type="ARBA" id="ARBA00004141"/>
    </source>
</evidence>
<dbReference type="GO" id="GO:0016020">
    <property type="term" value="C:membrane"/>
    <property type="evidence" value="ECO:0007669"/>
    <property type="project" value="UniProtKB-SubCell"/>
</dbReference>
<proteinExistence type="predicted"/>
<feature type="transmembrane region" description="Helical" evidence="5">
    <location>
        <begin position="316"/>
        <end position="334"/>
    </location>
</feature>
<dbReference type="Pfam" id="PF21788">
    <property type="entry name" value="TNP-like_GBD"/>
    <property type="match status" value="1"/>
</dbReference>
<dbReference type="GO" id="GO:0022857">
    <property type="term" value="F:transmembrane transporter activity"/>
    <property type="evidence" value="ECO:0007669"/>
    <property type="project" value="InterPro"/>
</dbReference>
<dbReference type="EMBL" id="CADEBC010000208">
    <property type="protein sequence ID" value="CAB3225869.1"/>
    <property type="molecule type" value="Genomic_DNA"/>
</dbReference>